<proteinExistence type="predicted"/>
<comment type="caution">
    <text evidence="1">The sequence shown here is derived from an EMBL/GenBank/DDBJ whole genome shotgun (WGS) entry which is preliminary data.</text>
</comment>
<evidence type="ECO:0000313" key="2">
    <source>
        <dbReference type="Proteomes" id="UP000663802"/>
    </source>
</evidence>
<name>A0ABQ1EGU0_9CLOT</name>
<dbReference type="EMBL" id="BMBA01000009">
    <property type="protein sequence ID" value="GFZ34042.1"/>
    <property type="molecule type" value="Genomic_DNA"/>
</dbReference>
<gene>
    <name evidence="1" type="ORF">CSC2_45680</name>
</gene>
<dbReference type="Proteomes" id="UP000663802">
    <property type="component" value="Unassembled WGS sequence"/>
</dbReference>
<keyword evidence="2" id="KW-1185">Reference proteome</keyword>
<protein>
    <submittedName>
        <fullName evidence="1">Uncharacterized protein</fullName>
    </submittedName>
</protein>
<organism evidence="1 2">
    <name type="scientific">Clostridium zeae</name>
    <dbReference type="NCBI Taxonomy" id="2759022"/>
    <lineage>
        <taxon>Bacteria</taxon>
        <taxon>Bacillati</taxon>
        <taxon>Bacillota</taxon>
        <taxon>Clostridia</taxon>
        <taxon>Eubacteriales</taxon>
        <taxon>Clostridiaceae</taxon>
        <taxon>Clostridium</taxon>
    </lineage>
</organism>
<accession>A0ABQ1EGU0</accession>
<sequence length="83" mass="9963">MHTFSIKSLLLTYSLKYKSTDKYIPKKHTVNMQKNEQYTFISPLRLISLYLNLCKKFLHSSKENNNIDFNIFLTFLINRHLYG</sequence>
<reference evidence="1 2" key="1">
    <citation type="journal article" date="2021" name="Int. J. Syst. Evol. Microbiol.">
        <title>Clostridium zeae sp. nov., isolated from corn silage.</title>
        <authorList>
            <person name="Kobayashi H."/>
            <person name="Tanizawa Y."/>
            <person name="Yagura M."/>
            <person name="Sakamoto M."/>
            <person name="Ohkuma M."/>
            <person name="Tohno M."/>
        </authorList>
    </citation>
    <scope>NUCLEOTIDE SEQUENCE [LARGE SCALE GENOMIC DNA]</scope>
    <source>
        <strain evidence="1 2">CSC2</strain>
    </source>
</reference>
<evidence type="ECO:0000313" key="1">
    <source>
        <dbReference type="EMBL" id="GFZ34042.1"/>
    </source>
</evidence>